<dbReference type="EMBL" id="CP055898">
    <property type="protein sequence ID" value="QKX52939.1"/>
    <property type="molecule type" value="Genomic_DNA"/>
</dbReference>
<sequence length="120" mass="13373">MPLRQRSERLLWFRSEREQARVAIDNPVDAAANPTDLVRVVDFANNSGPSMRTQCSRSAVVALAAEFDCIERTKTTQPVSEVIKELPTDQAVDGVVPEILVSDIDPILITQDKDDDHNKD</sequence>
<keyword evidence="2" id="KW-1185">Reference proteome</keyword>
<accession>A0A7H8QGD6</accession>
<dbReference type="RefSeq" id="XP_035339118.1">
    <property type="nucleotide sequence ID" value="XM_035483225.1"/>
</dbReference>
<organism evidence="1 2">
    <name type="scientific">Talaromyces rugulosus</name>
    <name type="common">Penicillium rugulosum</name>
    <dbReference type="NCBI Taxonomy" id="121627"/>
    <lineage>
        <taxon>Eukaryota</taxon>
        <taxon>Fungi</taxon>
        <taxon>Dikarya</taxon>
        <taxon>Ascomycota</taxon>
        <taxon>Pezizomycotina</taxon>
        <taxon>Eurotiomycetes</taxon>
        <taxon>Eurotiomycetidae</taxon>
        <taxon>Eurotiales</taxon>
        <taxon>Trichocomaceae</taxon>
        <taxon>Talaromyces</taxon>
        <taxon>Talaromyces sect. Islandici</taxon>
    </lineage>
</organism>
<gene>
    <name evidence="1" type="ORF">TRUGW13939_00010</name>
</gene>
<protein>
    <submittedName>
        <fullName evidence="1">Uncharacterized protein</fullName>
    </submittedName>
</protein>
<name>A0A7H8QGD6_TALRU</name>
<dbReference type="AlphaFoldDB" id="A0A7H8QGD6"/>
<proteinExistence type="predicted"/>
<dbReference type="GeneID" id="55987527"/>
<dbReference type="KEGG" id="trg:TRUGW13939_00010"/>
<evidence type="ECO:0000313" key="2">
    <source>
        <dbReference type="Proteomes" id="UP000509510"/>
    </source>
</evidence>
<dbReference type="Proteomes" id="UP000509510">
    <property type="component" value="Chromosome I"/>
</dbReference>
<evidence type="ECO:0000313" key="1">
    <source>
        <dbReference type="EMBL" id="QKX52939.1"/>
    </source>
</evidence>
<reference evidence="2" key="1">
    <citation type="submission" date="2020-06" db="EMBL/GenBank/DDBJ databases">
        <title>A chromosome-scale genome assembly of Talaromyces rugulosus W13939.</title>
        <authorList>
            <person name="Wang B."/>
            <person name="Guo L."/>
            <person name="Ye K."/>
            <person name="Wang L."/>
        </authorList>
    </citation>
    <scope>NUCLEOTIDE SEQUENCE [LARGE SCALE GENOMIC DNA]</scope>
    <source>
        <strain evidence="2">W13939</strain>
    </source>
</reference>